<accession>A0A844LJH4</accession>
<evidence type="ECO:0000313" key="3">
    <source>
        <dbReference type="Proteomes" id="UP000462362"/>
    </source>
</evidence>
<protein>
    <submittedName>
        <fullName evidence="2">IS1595 family transposase</fullName>
    </submittedName>
</protein>
<proteinExistence type="predicted"/>
<feature type="non-terminal residue" evidence="2">
    <location>
        <position position="1"/>
    </location>
</feature>
<dbReference type="Pfam" id="PF12762">
    <property type="entry name" value="DDE_Tnp_IS1595"/>
    <property type="match status" value="1"/>
</dbReference>
<comment type="caution">
    <text evidence="2">The sequence shown here is derived from an EMBL/GenBank/DDBJ whole genome shotgun (WGS) entry which is preliminary data.</text>
</comment>
<dbReference type="Proteomes" id="UP000462362">
    <property type="component" value="Unassembled WGS sequence"/>
</dbReference>
<feature type="domain" description="ISXO2-like transposase" evidence="1">
    <location>
        <begin position="10"/>
        <end position="80"/>
    </location>
</feature>
<dbReference type="AlphaFoldDB" id="A0A844LJH4"/>
<dbReference type="InterPro" id="IPR024445">
    <property type="entry name" value="Tnp_ISXO2-like"/>
</dbReference>
<evidence type="ECO:0000259" key="1">
    <source>
        <dbReference type="Pfam" id="PF12762"/>
    </source>
</evidence>
<organism evidence="2 3">
    <name type="scientific">Parasutterella excrementihominis</name>
    <dbReference type="NCBI Taxonomy" id="487175"/>
    <lineage>
        <taxon>Bacteria</taxon>
        <taxon>Pseudomonadati</taxon>
        <taxon>Pseudomonadota</taxon>
        <taxon>Betaproteobacteria</taxon>
        <taxon>Burkholderiales</taxon>
        <taxon>Sutterellaceae</taxon>
        <taxon>Parasutterella</taxon>
    </lineage>
</organism>
<gene>
    <name evidence="2" type="ORF">GMD42_13690</name>
</gene>
<reference evidence="2 3" key="1">
    <citation type="journal article" date="2019" name="Nat. Med.">
        <title>A library of human gut bacterial isolates paired with longitudinal multiomics data enables mechanistic microbiome research.</title>
        <authorList>
            <person name="Poyet M."/>
            <person name="Groussin M."/>
            <person name="Gibbons S.M."/>
            <person name="Avila-Pacheco J."/>
            <person name="Jiang X."/>
            <person name="Kearney S.M."/>
            <person name="Perrotta A.R."/>
            <person name="Berdy B."/>
            <person name="Zhao S."/>
            <person name="Lieberman T.D."/>
            <person name="Swanson P.K."/>
            <person name="Smith M."/>
            <person name="Roesemann S."/>
            <person name="Alexander J.E."/>
            <person name="Rich S.A."/>
            <person name="Livny J."/>
            <person name="Vlamakis H."/>
            <person name="Clish C."/>
            <person name="Bullock K."/>
            <person name="Deik A."/>
            <person name="Scott J."/>
            <person name="Pierce K.A."/>
            <person name="Xavier R.J."/>
            <person name="Alm E.J."/>
        </authorList>
    </citation>
    <scope>NUCLEOTIDE SEQUENCE [LARGE SCALE GENOMIC DNA]</scope>
    <source>
        <strain evidence="2 3">BIOML-A2</strain>
    </source>
</reference>
<evidence type="ECO:0000313" key="2">
    <source>
        <dbReference type="EMBL" id="MTU44606.1"/>
    </source>
</evidence>
<dbReference type="RefSeq" id="WP_173020880.1">
    <property type="nucleotide sequence ID" value="NZ_WNCI01000142.1"/>
</dbReference>
<name>A0A844LJH4_9BURK</name>
<dbReference type="EMBL" id="WNCL01000137">
    <property type="protein sequence ID" value="MTU44606.1"/>
    <property type="molecule type" value="Genomic_DNA"/>
</dbReference>
<sequence>NLKTALGCKILPGSTLVTDSLGGYPSLAESCKAKHVQIPSKKHKKGIFNIRLINYYHSTLKAMTNIRFRGVATKYLNNYIVYNNFVTFAKESFMEKIKILKNEIFTIGVEERSFSVNISKRDPLPLLKDQYLL</sequence>